<dbReference type="CDD" id="cd08249">
    <property type="entry name" value="enoyl_reductase_like"/>
    <property type="match status" value="1"/>
</dbReference>
<dbReference type="InterPro" id="IPR036291">
    <property type="entry name" value="NAD(P)-bd_dom_sf"/>
</dbReference>
<dbReference type="Pfam" id="PF08240">
    <property type="entry name" value="ADH_N"/>
    <property type="match status" value="1"/>
</dbReference>
<dbReference type="EMBL" id="JARVKM010000066">
    <property type="protein sequence ID" value="KAK9772097.1"/>
    <property type="molecule type" value="Genomic_DNA"/>
</dbReference>
<name>A0ABR2XED5_9PEZI</name>
<evidence type="ECO:0000313" key="5">
    <source>
        <dbReference type="Proteomes" id="UP001465668"/>
    </source>
</evidence>
<sequence>MTTRTHQALVTVGPRKPFEIHERPTVAPEGDNILVQAKFTASTPLDLHRADGGLLVEPPQVLGAVTVGMVKEVGPEAKRFKPGDEVFGWAHEGNVEAAHQERVTAPEWKFGKIPAGFSMEQVATIPENFITVFNTMASDLNLETPWPKPANYVPPKADEPILIWGAASSVGQQAIQILRYYGYRHLIATASATHHKYLKELGADDVVDYKDPKVVDLLLSAANKIRGDQQPAIPLIIDCIGSQEGSLKSIAQVAQKGSIVAIMLPVILKHASNEQAPEYTMEVTSVVPWAEGVEARGVRTHFVWAHEFFKEKLATEIMPAFVAEGIVVPQRYRLIEGDTIKDRATNALNALRDGVSREKLTEQLRSHFTSANPRRFETMPVWAANDEIAG</sequence>
<dbReference type="SMART" id="SM00829">
    <property type="entry name" value="PKS_ER"/>
    <property type="match status" value="1"/>
</dbReference>
<reference evidence="4 5" key="1">
    <citation type="submission" date="2024-02" db="EMBL/GenBank/DDBJ databases">
        <title>First draft genome assembly of two strains of Seiridium cardinale.</title>
        <authorList>
            <person name="Emiliani G."/>
            <person name="Scali E."/>
        </authorList>
    </citation>
    <scope>NUCLEOTIDE SEQUENCE [LARGE SCALE GENOMIC DNA]</scope>
    <source>
        <strain evidence="4 5">BM-138-000479</strain>
    </source>
</reference>
<evidence type="ECO:0000256" key="1">
    <source>
        <dbReference type="ARBA" id="ARBA00008072"/>
    </source>
</evidence>
<dbReference type="SUPFAM" id="SSF50129">
    <property type="entry name" value="GroES-like"/>
    <property type="match status" value="1"/>
</dbReference>
<dbReference type="Proteomes" id="UP001465668">
    <property type="component" value="Unassembled WGS sequence"/>
</dbReference>
<dbReference type="PANTHER" id="PTHR45348">
    <property type="entry name" value="HYPOTHETICAL OXIDOREDUCTASE (EUROFUNG)"/>
    <property type="match status" value="1"/>
</dbReference>
<dbReference type="PANTHER" id="PTHR45348:SF3">
    <property type="entry name" value="ENOYL REDUCTASE (ER) DOMAIN-CONTAINING PROTEIN"/>
    <property type="match status" value="1"/>
</dbReference>
<gene>
    <name evidence="4" type="ORF">SCAR479_11260</name>
</gene>
<protein>
    <recommendedName>
        <fullName evidence="3">Enoyl reductase (ER) domain-containing protein</fullName>
    </recommendedName>
</protein>
<organism evidence="4 5">
    <name type="scientific">Seiridium cardinale</name>
    <dbReference type="NCBI Taxonomy" id="138064"/>
    <lineage>
        <taxon>Eukaryota</taxon>
        <taxon>Fungi</taxon>
        <taxon>Dikarya</taxon>
        <taxon>Ascomycota</taxon>
        <taxon>Pezizomycotina</taxon>
        <taxon>Sordariomycetes</taxon>
        <taxon>Xylariomycetidae</taxon>
        <taxon>Amphisphaeriales</taxon>
        <taxon>Sporocadaceae</taxon>
        <taxon>Seiridium</taxon>
    </lineage>
</organism>
<dbReference type="InterPro" id="IPR047122">
    <property type="entry name" value="Trans-enoyl_RdTase-like"/>
</dbReference>
<dbReference type="Gene3D" id="3.90.180.10">
    <property type="entry name" value="Medium-chain alcohol dehydrogenases, catalytic domain"/>
    <property type="match status" value="1"/>
</dbReference>
<evidence type="ECO:0000256" key="2">
    <source>
        <dbReference type="ARBA" id="ARBA00023002"/>
    </source>
</evidence>
<dbReference type="Gene3D" id="3.40.50.720">
    <property type="entry name" value="NAD(P)-binding Rossmann-like Domain"/>
    <property type="match status" value="1"/>
</dbReference>
<proteinExistence type="inferred from homology"/>
<comment type="similarity">
    <text evidence="1">Belongs to the zinc-containing alcohol dehydrogenase family.</text>
</comment>
<feature type="domain" description="Enoyl reductase (ER)" evidence="3">
    <location>
        <begin position="13"/>
        <end position="362"/>
    </location>
</feature>
<dbReference type="InterPro" id="IPR020843">
    <property type="entry name" value="ER"/>
</dbReference>
<evidence type="ECO:0000313" key="4">
    <source>
        <dbReference type="EMBL" id="KAK9772097.1"/>
    </source>
</evidence>
<accession>A0ABR2XED5</accession>
<dbReference type="InterPro" id="IPR011032">
    <property type="entry name" value="GroES-like_sf"/>
</dbReference>
<comment type="caution">
    <text evidence="4">The sequence shown here is derived from an EMBL/GenBank/DDBJ whole genome shotgun (WGS) entry which is preliminary data.</text>
</comment>
<keyword evidence="5" id="KW-1185">Reference proteome</keyword>
<dbReference type="InterPro" id="IPR013149">
    <property type="entry name" value="ADH-like_C"/>
</dbReference>
<evidence type="ECO:0000259" key="3">
    <source>
        <dbReference type="SMART" id="SM00829"/>
    </source>
</evidence>
<dbReference type="Pfam" id="PF00107">
    <property type="entry name" value="ADH_zinc_N"/>
    <property type="match status" value="1"/>
</dbReference>
<dbReference type="InterPro" id="IPR013154">
    <property type="entry name" value="ADH-like_N"/>
</dbReference>
<dbReference type="SUPFAM" id="SSF51735">
    <property type="entry name" value="NAD(P)-binding Rossmann-fold domains"/>
    <property type="match status" value="1"/>
</dbReference>
<keyword evidence="2" id="KW-0560">Oxidoreductase</keyword>